<sequence>MSTVNFSLSKTINESHGKEVYCCAFSTDIHEGYNKVYEDVDATPSKPQKDDSIHSNEDGVIVLDSDSDDEVKYKTQSFDCYYMATCAGNFVTIYQIQKKNEKPGPIYTNTYKKNHNIPSREEDLKNTFQPEAQNDMVVRQVYQDPDKGENFYCCVFAGRSLIENSLKINTEPSKVHAEHESDGNVGDYTNKFYSGTNQKNLVEGPQLLCFAGKGGSIKIIDTVQKKLIYDLVGHTGGVWDLKAHPSNEHLLLSAGQDESIRLWNLKYPTLIAVFSGVQGHRDAVISIAWHPSGEYFMSAGMDGIVRMWSIMTPEVQQAIEKSFEPPFVQPNKYYSDQVRNGGRDTSLFDTAVHMQPFWYSKEMHHEFIDCVQFIGDLIVSKATTCKVSIWAPELPDDKVHTIAGQDAINIDYSGVCHHLVDYTNPYAQEWYVRFCTDKRGLFLVCGNCAGDIRVYEVDEPSRELARLNTPVNAIVRMVQFSPDEKVLVACFDGGVVCKYNVQWSPRKRKA</sequence>
<dbReference type="Gene3D" id="2.130.10.10">
    <property type="entry name" value="YVTN repeat-like/Quinoprotein amine dehydrogenase"/>
    <property type="match status" value="1"/>
</dbReference>
<evidence type="ECO:0000256" key="4">
    <source>
        <dbReference type="ARBA" id="ARBA00023015"/>
    </source>
</evidence>
<dbReference type="InterPro" id="IPR019775">
    <property type="entry name" value="WD40_repeat_CS"/>
</dbReference>
<dbReference type="SMART" id="SM00320">
    <property type="entry name" value="WD40"/>
    <property type="match status" value="5"/>
</dbReference>
<dbReference type="PANTHER" id="PTHR10253">
    <property type="entry name" value="POLYCOMB PROTEIN"/>
    <property type="match status" value="1"/>
</dbReference>
<evidence type="ECO:0000256" key="1">
    <source>
        <dbReference type="ARBA" id="ARBA00008075"/>
    </source>
</evidence>
<accession>A0AAD3D207</accession>
<evidence type="ECO:0000256" key="5">
    <source>
        <dbReference type="ARBA" id="ARBA00023163"/>
    </source>
</evidence>
<evidence type="ECO:0000256" key="2">
    <source>
        <dbReference type="ARBA" id="ARBA00022574"/>
    </source>
</evidence>
<dbReference type="PROSITE" id="PS50294">
    <property type="entry name" value="WD_REPEATS_REGION"/>
    <property type="match status" value="2"/>
</dbReference>
<gene>
    <name evidence="7" type="ORF">CTEN210_12628</name>
</gene>
<dbReference type="EMBL" id="BLLK01000051">
    <property type="protein sequence ID" value="GFH56152.1"/>
    <property type="molecule type" value="Genomic_DNA"/>
</dbReference>
<dbReference type="Proteomes" id="UP001054902">
    <property type="component" value="Unassembled WGS sequence"/>
</dbReference>
<dbReference type="PROSITE" id="PS50082">
    <property type="entry name" value="WD_REPEATS_2"/>
    <property type="match status" value="2"/>
</dbReference>
<evidence type="ECO:0000313" key="7">
    <source>
        <dbReference type="EMBL" id="GFH56152.1"/>
    </source>
</evidence>
<dbReference type="AlphaFoldDB" id="A0AAD3D207"/>
<dbReference type="InterPro" id="IPR051243">
    <property type="entry name" value="PcG_WD-repeat"/>
</dbReference>
<keyword evidence="3" id="KW-0677">Repeat</keyword>
<dbReference type="PROSITE" id="PS00678">
    <property type="entry name" value="WD_REPEATS_1"/>
    <property type="match status" value="1"/>
</dbReference>
<feature type="repeat" description="WD" evidence="6">
    <location>
        <begin position="231"/>
        <end position="273"/>
    </location>
</feature>
<dbReference type="Pfam" id="PF00400">
    <property type="entry name" value="WD40"/>
    <property type="match status" value="2"/>
</dbReference>
<keyword evidence="2 6" id="KW-0853">WD repeat</keyword>
<comment type="caution">
    <text evidence="7">The sequence shown here is derived from an EMBL/GenBank/DDBJ whole genome shotgun (WGS) entry which is preliminary data.</text>
</comment>
<dbReference type="InterPro" id="IPR036322">
    <property type="entry name" value="WD40_repeat_dom_sf"/>
</dbReference>
<organism evidence="7 8">
    <name type="scientific">Chaetoceros tenuissimus</name>
    <dbReference type="NCBI Taxonomy" id="426638"/>
    <lineage>
        <taxon>Eukaryota</taxon>
        <taxon>Sar</taxon>
        <taxon>Stramenopiles</taxon>
        <taxon>Ochrophyta</taxon>
        <taxon>Bacillariophyta</taxon>
        <taxon>Coscinodiscophyceae</taxon>
        <taxon>Chaetocerotophycidae</taxon>
        <taxon>Chaetocerotales</taxon>
        <taxon>Chaetocerotaceae</taxon>
        <taxon>Chaetoceros</taxon>
    </lineage>
</organism>
<name>A0AAD3D207_9STRA</name>
<keyword evidence="5" id="KW-0804">Transcription</keyword>
<dbReference type="SUPFAM" id="SSF50978">
    <property type="entry name" value="WD40 repeat-like"/>
    <property type="match status" value="1"/>
</dbReference>
<dbReference type="InterPro" id="IPR015943">
    <property type="entry name" value="WD40/YVTN_repeat-like_dom_sf"/>
</dbReference>
<evidence type="ECO:0000256" key="6">
    <source>
        <dbReference type="PROSITE-ProRule" id="PRU00221"/>
    </source>
</evidence>
<protein>
    <submittedName>
        <fullName evidence="7">Uncharacterized protein</fullName>
    </submittedName>
</protein>
<evidence type="ECO:0000313" key="8">
    <source>
        <dbReference type="Proteomes" id="UP001054902"/>
    </source>
</evidence>
<evidence type="ECO:0000256" key="3">
    <source>
        <dbReference type="ARBA" id="ARBA00022737"/>
    </source>
</evidence>
<comment type="similarity">
    <text evidence="1">Belongs to the WD repeat ESC family.</text>
</comment>
<keyword evidence="4" id="KW-0805">Transcription regulation</keyword>
<feature type="repeat" description="WD" evidence="6">
    <location>
        <begin position="277"/>
        <end position="318"/>
    </location>
</feature>
<reference evidence="7 8" key="1">
    <citation type="journal article" date="2021" name="Sci. Rep.">
        <title>The genome of the diatom Chaetoceros tenuissimus carries an ancient integrated fragment of an extant virus.</title>
        <authorList>
            <person name="Hongo Y."/>
            <person name="Kimura K."/>
            <person name="Takaki Y."/>
            <person name="Yoshida Y."/>
            <person name="Baba S."/>
            <person name="Kobayashi G."/>
            <person name="Nagasaki K."/>
            <person name="Hano T."/>
            <person name="Tomaru Y."/>
        </authorList>
    </citation>
    <scope>NUCLEOTIDE SEQUENCE [LARGE SCALE GENOMIC DNA]</scope>
    <source>
        <strain evidence="7 8">NIES-3715</strain>
    </source>
</reference>
<keyword evidence="8" id="KW-1185">Reference proteome</keyword>
<dbReference type="InterPro" id="IPR001680">
    <property type="entry name" value="WD40_rpt"/>
</dbReference>
<proteinExistence type="inferred from homology"/>